<protein>
    <submittedName>
        <fullName evidence="1">Uncharacterized protein</fullName>
    </submittedName>
</protein>
<organism evidence="1 2">
    <name type="scientific">Dendryphion nanum</name>
    <dbReference type="NCBI Taxonomy" id="256645"/>
    <lineage>
        <taxon>Eukaryota</taxon>
        <taxon>Fungi</taxon>
        <taxon>Dikarya</taxon>
        <taxon>Ascomycota</taxon>
        <taxon>Pezizomycotina</taxon>
        <taxon>Dothideomycetes</taxon>
        <taxon>Pleosporomycetidae</taxon>
        <taxon>Pleosporales</taxon>
        <taxon>Torulaceae</taxon>
        <taxon>Dendryphion</taxon>
    </lineage>
</organism>
<name>A0A9P9IR27_9PLEO</name>
<dbReference type="EMBL" id="JAGMWT010000005">
    <property type="protein sequence ID" value="KAH7128120.1"/>
    <property type="molecule type" value="Genomic_DNA"/>
</dbReference>
<reference evidence="1" key="1">
    <citation type="journal article" date="2021" name="Nat. Commun.">
        <title>Genetic determinants of endophytism in the Arabidopsis root mycobiome.</title>
        <authorList>
            <person name="Mesny F."/>
            <person name="Miyauchi S."/>
            <person name="Thiergart T."/>
            <person name="Pickel B."/>
            <person name="Atanasova L."/>
            <person name="Karlsson M."/>
            <person name="Huettel B."/>
            <person name="Barry K.W."/>
            <person name="Haridas S."/>
            <person name="Chen C."/>
            <person name="Bauer D."/>
            <person name="Andreopoulos W."/>
            <person name="Pangilinan J."/>
            <person name="LaButti K."/>
            <person name="Riley R."/>
            <person name="Lipzen A."/>
            <person name="Clum A."/>
            <person name="Drula E."/>
            <person name="Henrissat B."/>
            <person name="Kohler A."/>
            <person name="Grigoriev I.V."/>
            <person name="Martin F.M."/>
            <person name="Hacquard S."/>
        </authorList>
    </citation>
    <scope>NUCLEOTIDE SEQUENCE</scope>
    <source>
        <strain evidence="1">MPI-CAGE-CH-0243</strain>
    </source>
</reference>
<evidence type="ECO:0000313" key="2">
    <source>
        <dbReference type="Proteomes" id="UP000700596"/>
    </source>
</evidence>
<gene>
    <name evidence="1" type="ORF">B0J11DRAFT_263219</name>
</gene>
<comment type="caution">
    <text evidence="1">The sequence shown here is derived from an EMBL/GenBank/DDBJ whole genome shotgun (WGS) entry which is preliminary data.</text>
</comment>
<evidence type="ECO:0000313" key="1">
    <source>
        <dbReference type="EMBL" id="KAH7128120.1"/>
    </source>
</evidence>
<dbReference type="AlphaFoldDB" id="A0A9P9IR27"/>
<dbReference type="Proteomes" id="UP000700596">
    <property type="component" value="Unassembled WGS sequence"/>
</dbReference>
<proteinExistence type="predicted"/>
<keyword evidence="2" id="KW-1185">Reference proteome</keyword>
<sequence length="218" mass="24371">MHAAIARISSLSRLRYVLLPFFQHRSDAQSAIYLNFLSTHAPFVWSSKMDPFNLGLTIAILPSHVTHGLFPAPRTRLATVVNPSKCQQDQIEAAQRLSTTCLPLGFVPRNIKRTGIFAGHLPQQAYLVSYRQHQRPAAKVAIAINANVGRCVTRVPPSRLAIFVCCRELALDQPCRKIHHKNESITFPTGPLFPVVDYPSLRQVIRAVQVEAWPAPPR</sequence>
<accession>A0A9P9IR27</accession>